<dbReference type="AlphaFoldDB" id="A0A953M3N1"/>
<reference evidence="2" key="1">
    <citation type="journal article" date="2021" name="bioRxiv">
        <title>Unraveling nitrogen, sulfur and carbon metabolic pathways and microbial community transcriptional responses to substrate deprivation and toxicity stresses in a bioreactor mimicking anoxic brackish coastal sediment conditions.</title>
        <authorList>
            <person name="Martins P.D."/>
            <person name="Echeveste M.J."/>
            <person name="Arshad A."/>
            <person name="Kurth J."/>
            <person name="Ouboter H."/>
            <person name="Jetten M.S.M."/>
            <person name="Welte C.U."/>
        </authorList>
    </citation>
    <scope>NUCLEOTIDE SEQUENCE</scope>
    <source>
        <strain evidence="2">MAG_39</strain>
    </source>
</reference>
<dbReference type="Proteomes" id="UP000705867">
    <property type="component" value="Unassembled WGS sequence"/>
</dbReference>
<keyword evidence="1" id="KW-0175">Coiled coil</keyword>
<reference evidence="2" key="2">
    <citation type="submission" date="2021-08" db="EMBL/GenBank/DDBJ databases">
        <authorList>
            <person name="Dalcin Martins P."/>
        </authorList>
    </citation>
    <scope>NUCLEOTIDE SEQUENCE</scope>
    <source>
        <strain evidence="2">MAG_39</strain>
    </source>
</reference>
<gene>
    <name evidence="2" type="ORF">K8I29_19495</name>
</gene>
<organism evidence="2 3">
    <name type="scientific">Candidatus Nitrobium versatile</name>
    <dbReference type="NCBI Taxonomy" id="2884831"/>
    <lineage>
        <taxon>Bacteria</taxon>
        <taxon>Pseudomonadati</taxon>
        <taxon>Nitrospirota</taxon>
        <taxon>Nitrospiria</taxon>
        <taxon>Nitrospirales</taxon>
        <taxon>Nitrospiraceae</taxon>
        <taxon>Candidatus Nitrobium</taxon>
    </lineage>
</organism>
<comment type="caution">
    <text evidence="2">The sequence shown here is derived from an EMBL/GenBank/DDBJ whole genome shotgun (WGS) entry which is preliminary data.</text>
</comment>
<evidence type="ECO:0000256" key="1">
    <source>
        <dbReference type="SAM" id="Coils"/>
    </source>
</evidence>
<feature type="coiled-coil region" evidence="1">
    <location>
        <begin position="322"/>
        <end position="399"/>
    </location>
</feature>
<dbReference type="EMBL" id="JAIOIV010000151">
    <property type="protein sequence ID" value="MBZ0158388.1"/>
    <property type="molecule type" value="Genomic_DNA"/>
</dbReference>
<proteinExistence type="predicted"/>
<name>A0A953M3N1_9BACT</name>
<accession>A0A953M3N1</accession>
<evidence type="ECO:0000313" key="2">
    <source>
        <dbReference type="EMBL" id="MBZ0158388.1"/>
    </source>
</evidence>
<evidence type="ECO:0000313" key="3">
    <source>
        <dbReference type="Proteomes" id="UP000705867"/>
    </source>
</evidence>
<protein>
    <submittedName>
        <fullName evidence="2">Uncharacterized protein</fullName>
    </submittedName>
</protein>
<sequence>MSDLPNAPIIQEVTIPAAPVLVEPEVTLLELIEPSVPSLQTVTGTAAPEQSTETFGQTFAQIAAGFESVFNAALTDALLDLLAYVYDDSEWELTRETIVRKYLTEKKKLLEQEGAKNLPLLSGPAQRKLLDLDLAERHELSRAYLDLYDKKSRASQENLSYAIGKIAEVEGLNLEGHFKQQSANLEIAVLNAKMLVDAANTKIKLYNEYVRGYGAWMEQQGALNKVAAQEAQLAIEEAKASGIFAENEQLALSLQNALTDFEITLEKVKATSAEAKTIQASIYRTDAITYQAEAEAAAATAQASAAAGEAAVAKGRGQLAKLDTLRAQIASARAQLDTQRAERKKTMAQAYGALESARAQFEADLAAFDFAKEKLDLSIRKARVQVQKYQSELLQNEARVEKSLVEQKVEVAEIEADVKIQKAGYLTQIQNDAKYNLNAFLENLEATVATTAANLRASTAIARAELEGAATVTANYIHKAGSAA</sequence>